<feature type="non-terminal residue" evidence="3">
    <location>
        <position position="1"/>
    </location>
</feature>
<feature type="domain" description="VWFA" evidence="1">
    <location>
        <begin position="75"/>
        <end position="143"/>
    </location>
</feature>
<proteinExistence type="predicted"/>
<dbReference type="PANTHER" id="PTHR24020">
    <property type="entry name" value="COLLAGEN ALPHA"/>
    <property type="match status" value="1"/>
</dbReference>
<sequence>EKGEKKCLCPGGFYFDGTILACVKLPGHNEACVGRCSAQLLCDAKTGTCQCQGDLEYDTATKTCLLREPCRAPLDLLFVVDASGSLGEDNFNKELAFVEKIINSFDVNPQGAKVAMLTFSTRVQKQFCFNEHATKDEVNQTKQ</sequence>
<dbReference type="Proteomes" id="UP000694888">
    <property type="component" value="Unplaced"/>
</dbReference>
<dbReference type="Pfam" id="PF00092">
    <property type="entry name" value="VWA"/>
    <property type="match status" value="1"/>
</dbReference>
<keyword evidence="2" id="KW-1185">Reference proteome</keyword>
<evidence type="ECO:0000313" key="3">
    <source>
        <dbReference type="RefSeq" id="XP_035825945.1"/>
    </source>
</evidence>
<gene>
    <name evidence="3" type="primary">LOC118477159</name>
</gene>
<protein>
    <submittedName>
        <fullName evidence="3">Matrilin-4-like</fullName>
    </submittedName>
</protein>
<evidence type="ECO:0000259" key="1">
    <source>
        <dbReference type="PROSITE" id="PS50234"/>
    </source>
</evidence>
<dbReference type="RefSeq" id="XP_035825945.1">
    <property type="nucleotide sequence ID" value="XM_035970052.1"/>
</dbReference>
<dbReference type="SUPFAM" id="SSF53300">
    <property type="entry name" value="vWA-like"/>
    <property type="match status" value="1"/>
</dbReference>
<name>A0ABM1VU53_APLCA</name>
<dbReference type="Gene3D" id="3.40.50.410">
    <property type="entry name" value="von Willebrand factor, type A domain"/>
    <property type="match status" value="1"/>
</dbReference>
<reference evidence="3" key="1">
    <citation type="submission" date="2025-08" db="UniProtKB">
        <authorList>
            <consortium name="RefSeq"/>
        </authorList>
    </citation>
    <scope>IDENTIFICATION</scope>
</reference>
<dbReference type="InterPro" id="IPR050525">
    <property type="entry name" value="ECM_Assembly_Org"/>
</dbReference>
<evidence type="ECO:0000313" key="2">
    <source>
        <dbReference type="Proteomes" id="UP000694888"/>
    </source>
</evidence>
<accession>A0ABM1VU53</accession>
<dbReference type="GeneID" id="118477159"/>
<dbReference type="PANTHER" id="PTHR24020:SF20">
    <property type="entry name" value="PH DOMAIN-CONTAINING PROTEIN"/>
    <property type="match status" value="1"/>
</dbReference>
<dbReference type="InterPro" id="IPR002035">
    <property type="entry name" value="VWF_A"/>
</dbReference>
<dbReference type="PROSITE" id="PS50234">
    <property type="entry name" value="VWFA"/>
    <property type="match status" value="1"/>
</dbReference>
<dbReference type="CDD" id="cd01450">
    <property type="entry name" value="vWFA_subfamily_ECM"/>
    <property type="match status" value="1"/>
</dbReference>
<dbReference type="InterPro" id="IPR036465">
    <property type="entry name" value="vWFA_dom_sf"/>
</dbReference>
<dbReference type="PRINTS" id="PR00453">
    <property type="entry name" value="VWFADOMAIN"/>
</dbReference>
<organism evidence="2 3">
    <name type="scientific">Aplysia californica</name>
    <name type="common">California sea hare</name>
    <dbReference type="NCBI Taxonomy" id="6500"/>
    <lineage>
        <taxon>Eukaryota</taxon>
        <taxon>Metazoa</taxon>
        <taxon>Spiralia</taxon>
        <taxon>Lophotrochozoa</taxon>
        <taxon>Mollusca</taxon>
        <taxon>Gastropoda</taxon>
        <taxon>Heterobranchia</taxon>
        <taxon>Euthyneura</taxon>
        <taxon>Tectipleura</taxon>
        <taxon>Aplysiida</taxon>
        <taxon>Aplysioidea</taxon>
        <taxon>Aplysiidae</taxon>
        <taxon>Aplysia</taxon>
    </lineage>
</organism>